<comment type="caution">
    <text evidence="5">The sequence shown here is derived from an EMBL/GenBank/DDBJ whole genome shotgun (WGS) entry which is preliminary data.</text>
</comment>
<protein>
    <recommendedName>
        <fullName evidence="4">Guanylate-binding protein N-terminal domain-containing protein</fullName>
    </recommendedName>
</protein>
<dbReference type="InterPro" id="IPR013126">
    <property type="entry name" value="Hsp_70_fam"/>
</dbReference>
<reference evidence="5" key="1">
    <citation type="submission" date="2021-06" db="EMBL/GenBank/DDBJ databases">
        <authorList>
            <person name="Hodson N. C."/>
            <person name="Mongue J. A."/>
            <person name="Jaron S. K."/>
        </authorList>
    </citation>
    <scope>NUCLEOTIDE SEQUENCE</scope>
</reference>
<dbReference type="GO" id="GO:0003924">
    <property type="term" value="F:GTPase activity"/>
    <property type="evidence" value="ECO:0007669"/>
    <property type="project" value="InterPro"/>
</dbReference>
<dbReference type="PANTHER" id="PTHR19375">
    <property type="entry name" value="HEAT SHOCK PROTEIN 70KDA"/>
    <property type="match status" value="1"/>
</dbReference>
<gene>
    <name evidence="5" type="ORF">AFUS01_LOCUS22155</name>
</gene>
<evidence type="ECO:0000313" key="6">
    <source>
        <dbReference type="Proteomes" id="UP000708208"/>
    </source>
</evidence>
<proteinExistence type="inferred from homology"/>
<sequence>MSNLHLNKDCLKAVLDRAGNRKLTFLSVVGPIGTGKSLLMSLVVRYLKSVEHGNEARSPDWLFPKDASPLQGFPFKNSIDAVTSGIQIWPEPFFIGEDTALFVIDTPGFYGSETTFREWGGIVASTILLSSCTIFNVTKQLEEDCLTALTTFLEMAKFISSDFDSKEDSNVKSFEKIIFLIRDWNNPSEFKYGCGQDFLNKKLASDSGRISAEAAQVRVSLKSSVEELHCFLLPRPDNANIEFGKILSPQSLGEAFATHLRQFMESFINPSQIKPKTFKGIALTVTGFLEMIENNLKNFNHNLTPIPNLTDVSIQMHMELSVLRNVEFYKSTMTRKLSKKSIPRPSHVEKIHADLKPYILETFQTTHRSKPEVVTAYLPSLSNQLDSSYERFRQQVLLNLQHFVSEAAGAAVKAVRSEIVQLSITELGSACTFEKVFTSAKSSAVQSFLQKFKSLDSEFRNSWEQSLNESFSSLLAELQDYRETQIAAVVLANEPFLQEALTIYSAKVELTLDTDEGYVSTEKLDRYHKSAVAVASKFLLTKTTIPEPAFEVREMLLKKLVESAMQEYSQLKQTNDRALLEVQKSWEGIENSLVVRTESDISDILSKNGDPASAILELKQLQSDVTKNELESLGCNNNTFNCEIFEKKLICKLQSLVHKAVLDLEAKILQHQTNELEVRDASFQSFLRKSIDISSQIQDPEELELMLLNEKESELSVCEVKLANLQSIKISERLQSLSHKIGEESRKVIASNNQRIQTLESEFDDIANGTIADLTATLENSLNNANVTSSDKLSLKLEYLDSINTRTSHILLPQKCLRKNHSKVEGEIDKALENYSRVFATCKQDQVKAVTNSVVAAATKMFAESMQGYCKEYTVLDQSQYQNECERLREDLVLELKIAADWSTETFQEVQKAVREELDKEIQTFWMETVVQTNRKAEHEIQNKMAALKTEFSGKVAASTDREGLLKCMVSTFKSDLDCSSKTDHARFCELLSKDLRVILDATEAKLQKIREVELASDKLIQQFRDSAPNHKGLHDLQTEKIKKFEEVTESYDLQLKFKKEIEAVMQDILKSRRDKASNIKKINDFTENLIKEFKSTLQSKGSDNVDSLKMELGEKLVSEAQTAALDPAEFLSRLSEGMQTCYRDFEERVKQQVEEVVREIVEIYSDWMSLRFSSAVYFTPNELANMHGEATREAFAKCSNCKIKSKEVQIRLKKELDTAYEEFNSKNAMNTPTSFAVGIDLGTTYSCVGVYTNGTVEIIPNDLGKKTTPSYVFFEESGDTVVGEAAKNQAHMYPERTVYEVKRLIGRTIDDQAIQGDLKKWPYKVVAERGNLKVQIGERQTYHPEEVSAEVLKKLKKCAEDYLCQDVDSAVITVPAYFTEGQKSATKRAGEAAGLHVLRILTEPTAAAIAYNLNWKGGRGSSKGMVYDLGGGTFDVAVFTATRGSIDIVNVGGDTHLGGVDFDNELVEHCIQDFRGQTGIDLMAGKDSTDWRKKKEFNRKIMRLKRKCEEYKIGLTQADFITVAIDSIHEGEDLLVKITRAQFETMIEKHIQNSLNTVQEVLQDAKMTKDEIDEIVLVGGSTRIPKVQSRLMDFFGKALNRNINPDEAVAVGAAYEAAVLNGKRAQENGDIRSAAVAPRGMSIKDITPMAYGIEVQNGEMFVLIPKQSKVPTEMAENFTTHYHQQTSVLIVIYEGDGQKVVENTKVGEFFLNGIPPGLAGRQQIRVTMRVDWNGMITVAAVCLENGVQKNLTVRANRRGMSK</sequence>
<dbReference type="GO" id="GO:0005525">
    <property type="term" value="F:GTP binding"/>
    <property type="evidence" value="ECO:0007669"/>
    <property type="project" value="InterPro"/>
</dbReference>
<dbReference type="Pfam" id="PF00012">
    <property type="entry name" value="HSP70"/>
    <property type="match status" value="1"/>
</dbReference>
<evidence type="ECO:0000259" key="4">
    <source>
        <dbReference type="Pfam" id="PF02263"/>
    </source>
</evidence>
<comment type="similarity">
    <text evidence="1">Belongs to the heat shock protein 70 family.</text>
</comment>
<dbReference type="Proteomes" id="UP000708208">
    <property type="component" value="Unassembled WGS sequence"/>
</dbReference>
<dbReference type="InterPro" id="IPR018181">
    <property type="entry name" value="Heat_shock_70_CS"/>
</dbReference>
<feature type="domain" description="Guanylate-binding protein N-terminal" evidence="4">
    <location>
        <begin position="3"/>
        <end position="271"/>
    </location>
</feature>
<accession>A0A8J2P768</accession>
<dbReference type="EMBL" id="CAJVCH010254461">
    <property type="protein sequence ID" value="CAG7733729.1"/>
    <property type="molecule type" value="Genomic_DNA"/>
</dbReference>
<evidence type="ECO:0000256" key="2">
    <source>
        <dbReference type="ARBA" id="ARBA00022741"/>
    </source>
</evidence>
<dbReference type="InterPro" id="IPR015894">
    <property type="entry name" value="Guanylate-bd_N"/>
</dbReference>
<dbReference type="Pfam" id="PF02263">
    <property type="entry name" value="GBP"/>
    <property type="match status" value="1"/>
</dbReference>
<dbReference type="OrthoDB" id="29851at2759"/>
<keyword evidence="2" id="KW-0547">Nucleotide-binding</keyword>
<organism evidence="5 6">
    <name type="scientific">Allacma fusca</name>
    <dbReference type="NCBI Taxonomy" id="39272"/>
    <lineage>
        <taxon>Eukaryota</taxon>
        <taxon>Metazoa</taxon>
        <taxon>Ecdysozoa</taxon>
        <taxon>Arthropoda</taxon>
        <taxon>Hexapoda</taxon>
        <taxon>Collembola</taxon>
        <taxon>Symphypleona</taxon>
        <taxon>Sminthuridae</taxon>
        <taxon>Allacma</taxon>
    </lineage>
</organism>
<dbReference type="FunFam" id="3.90.640.10:FF:000003">
    <property type="entry name" value="Molecular chaperone DnaK"/>
    <property type="match status" value="1"/>
</dbReference>
<dbReference type="CDD" id="cd24028">
    <property type="entry name" value="ASKHA_NBD_HSP70_HSPA1-like"/>
    <property type="match status" value="1"/>
</dbReference>
<dbReference type="GO" id="GO:0005524">
    <property type="term" value="F:ATP binding"/>
    <property type="evidence" value="ECO:0007669"/>
    <property type="project" value="UniProtKB-KW"/>
</dbReference>
<evidence type="ECO:0000313" key="5">
    <source>
        <dbReference type="EMBL" id="CAG7733729.1"/>
    </source>
</evidence>
<evidence type="ECO:0000256" key="1">
    <source>
        <dbReference type="ARBA" id="ARBA00007381"/>
    </source>
</evidence>
<dbReference type="PROSITE" id="PS01036">
    <property type="entry name" value="HSP70_3"/>
    <property type="match status" value="1"/>
</dbReference>
<name>A0A8J2P768_9HEXA</name>
<dbReference type="PROSITE" id="PS00297">
    <property type="entry name" value="HSP70_1"/>
    <property type="match status" value="1"/>
</dbReference>
<dbReference type="GO" id="GO:0140662">
    <property type="term" value="F:ATP-dependent protein folding chaperone"/>
    <property type="evidence" value="ECO:0007669"/>
    <property type="project" value="InterPro"/>
</dbReference>
<evidence type="ECO:0000256" key="3">
    <source>
        <dbReference type="ARBA" id="ARBA00022840"/>
    </source>
</evidence>
<keyword evidence="6" id="KW-1185">Reference proteome</keyword>
<dbReference type="FunFam" id="3.30.420.40:FF:000004">
    <property type="entry name" value="Molecular chaperone DnaK"/>
    <property type="match status" value="1"/>
</dbReference>
<keyword evidence="3" id="KW-0067">ATP-binding</keyword>